<dbReference type="OrthoDB" id="196738at2"/>
<evidence type="ECO:0000256" key="1">
    <source>
        <dbReference type="SAM" id="SignalP"/>
    </source>
</evidence>
<feature type="chain" id="PRO_5012724296" evidence="1">
    <location>
        <begin position="20"/>
        <end position="157"/>
    </location>
</feature>
<dbReference type="AlphaFoldDB" id="A0A1K1SF88"/>
<dbReference type="SMART" id="SM01235">
    <property type="entry name" value="Haem_bd"/>
    <property type="match status" value="1"/>
</dbReference>
<keyword evidence="1" id="KW-0732">Signal</keyword>
<name>A0A1K1SF88_9BACT</name>
<gene>
    <name evidence="3" type="ORF">SAMN05661012_05330</name>
    <name evidence="4" type="ORF">SR876_24350</name>
</gene>
<evidence type="ECO:0000313" key="3">
    <source>
        <dbReference type="EMBL" id="SFW83043.1"/>
    </source>
</evidence>
<dbReference type="Proteomes" id="UP000183788">
    <property type="component" value="Unassembled WGS sequence"/>
</dbReference>
<dbReference type="RefSeq" id="WP_072364342.1">
    <property type="nucleotide sequence ID" value="NZ_CP139972.1"/>
</dbReference>
<sequence length="157" mass="18292">MRKFRVVLVSALIIFIAMQFFQPAKNRNSSESSQGNITTVYHIPTDVQTILKVACYDCHSNNTRYPWYVNIQPVGWFMAGHIKHGKEELNLDEYRTYSAKRQRNKMKRMKEQVMEGKMPLSSYTLIHRNAKLTTIQKELIAKWIDSTLNIAGTDNLH</sequence>
<evidence type="ECO:0000313" key="5">
    <source>
        <dbReference type="Proteomes" id="UP000183788"/>
    </source>
</evidence>
<feature type="signal peptide" evidence="1">
    <location>
        <begin position="1"/>
        <end position="19"/>
    </location>
</feature>
<keyword evidence="6" id="KW-1185">Reference proteome</keyword>
<dbReference type="Proteomes" id="UP001326715">
    <property type="component" value="Chromosome"/>
</dbReference>
<evidence type="ECO:0000313" key="4">
    <source>
        <dbReference type="EMBL" id="WQG88062.1"/>
    </source>
</evidence>
<reference evidence="3 5" key="1">
    <citation type="submission" date="2016-11" db="EMBL/GenBank/DDBJ databases">
        <authorList>
            <person name="Jaros S."/>
            <person name="Januszkiewicz K."/>
            <person name="Wedrychowicz H."/>
        </authorList>
    </citation>
    <scope>NUCLEOTIDE SEQUENCE [LARGE SCALE GENOMIC DNA]</scope>
    <source>
        <strain evidence="3 5">DSM 784</strain>
    </source>
</reference>
<dbReference type="EMBL" id="CP140154">
    <property type="protein sequence ID" value="WQG88062.1"/>
    <property type="molecule type" value="Genomic_DNA"/>
</dbReference>
<reference evidence="4 6" key="2">
    <citation type="submission" date="2023-11" db="EMBL/GenBank/DDBJ databases">
        <title>MicrobeMod: A computational toolkit for identifying prokaryotic methylation and restriction-modification with nanopore sequencing.</title>
        <authorList>
            <person name="Crits-Christoph A."/>
            <person name="Kang S.C."/>
            <person name="Lee H."/>
            <person name="Ostrov N."/>
        </authorList>
    </citation>
    <scope>NUCLEOTIDE SEQUENCE [LARGE SCALE GENOMIC DNA]</scope>
    <source>
        <strain evidence="4 6">ATCC 23090</strain>
    </source>
</reference>
<accession>A0A1K1SF88</accession>
<dbReference type="STRING" id="1004.SAMN05661012_05330"/>
<protein>
    <submittedName>
        <fullName evidence="3">Haem-binding domain-containing protein</fullName>
    </submittedName>
    <submittedName>
        <fullName evidence="4">Heme-binding domain-containing protein</fullName>
    </submittedName>
</protein>
<evidence type="ECO:0000313" key="6">
    <source>
        <dbReference type="Proteomes" id="UP001326715"/>
    </source>
</evidence>
<dbReference type="Pfam" id="PF14376">
    <property type="entry name" value="Haem_bd"/>
    <property type="match status" value="1"/>
</dbReference>
<feature type="domain" description="Haem-binding" evidence="2">
    <location>
        <begin position="12"/>
        <end position="148"/>
    </location>
</feature>
<dbReference type="InterPro" id="IPR025992">
    <property type="entry name" value="Haem-bd"/>
</dbReference>
<organism evidence="3 5">
    <name type="scientific">Chitinophaga sancti</name>
    <dbReference type="NCBI Taxonomy" id="1004"/>
    <lineage>
        <taxon>Bacteria</taxon>
        <taxon>Pseudomonadati</taxon>
        <taxon>Bacteroidota</taxon>
        <taxon>Chitinophagia</taxon>
        <taxon>Chitinophagales</taxon>
        <taxon>Chitinophagaceae</taxon>
        <taxon>Chitinophaga</taxon>
    </lineage>
</organism>
<proteinExistence type="predicted"/>
<dbReference type="EMBL" id="FPIZ01000022">
    <property type="protein sequence ID" value="SFW83043.1"/>
    <property type="molecule type" value="Genomic_DNA"/>
</dbReference>
<evidence type="ECO:0000259" key="2">
    <source>
        <dbReference type="SMART" id="SM01235"/>
    </source>
</evidence>